<dbReference type="STRING" id="1664069.BGLY_3583"/>
<gene>
    <name evidence="3" type="ORF">AB447_213315</name>
    <name evidence="4" type="ORF">P8828_12695</name>
</gene>
<evidence type="ECO:0000313" key="6">
    <source>
        <dbReference type="Proteomes" id="UP001341297"/>
    </source>
</evidence>
<reference evidence="4 6" key="3">
    <citation type="submission" date="2023-03" db="EMBL/GenBank/DDBJ databases">
        <title>Agriculturally important microbes genome sequencing.</title>
        <authorList>
            <person name="Dunlap C."/>
        </authorList>
    </citation>
    <scope>NUCLEOTIDE SEQUENCE [LARGE SCALE GENOMIC DNA]</scope>
    <source>
        <strain evidence="4 6">CBP-3203</strain>
    </source>
</reference>
<keyword evidence="2" id="KW-0472">Membrane</keyword>
<reference evidence="3 5" key="1">
    <citation type="journal article" date="2015" name="Int. J. Syst. Evol. Microbiol.">
        <title>Bacillus glycinifermentans sp. nov., isolated from fermented soybean paste.</title>
        <authorList>
            <person name="Kim S.J."/>
            <person name="Dunlap C.A."/>
            <person name="Kwon S.W."/>
            <person name="Rooney A.P."/>
        </authorList>
    </citation>
    <scope>NUCLEOTIDE SEQUENCE [LARGE SCALE GENOMIC DNA]</scope>
    <source>
        <strain evidence="3 5">GO-13</strain>
    </source>
</reference>
<reference evidence="3" key="2">
    <citation type="submission" date="2015-10" db="EMBL/GenBank/DDBJ databases">
        <authorList>
            <person name="Gilbert D.G."/>
        </authorList>
    </citation>
    <scope>NUCLEOTIDE SEQUENCE</scope>
    <source>
        <strain evidence="3">GO-13</strain>
    </source>
</reference>
<feature type="compositionally biased region" description="Basic and acidic residues" evidence="1">
    <location>
        <begin position="128"/>
        <end position="139"/>
    </location>
</feature>
<feature type="compositionally biased region" description="Polar residues" evidence="1">
    <location>
        <begin position="143"/>
        <end position="173"/>
    </location>
</feature>
<evidence type="ECO:0000313" key="4">
    <source>
        <dbReference type="EMBL" id="MEC0485694.1"/>
    </source>
</evidence>
<dbReference type="RefSeq" id="WP_048355257.1">
    <property type="nucleotide sequence ID" value="NZ_CP023481.1"/>
</dbReference>
<accession>A0A0T6BT25</accession>
<evidence type="ECO:0000313" key="3">
    <source>
        <dbReference type="EMBL" id="KRT94634.1"/>
    </source>
</evidence>
<dbReference type="AlphaFoldDB" id="A0A0T6BT25"/>
<organism evidence="3 5">
    <name type="scientific">Bacillus glycinifermentans</name>
    <dbReference type="NCBI Taxonomy" id="1664069"/>
    <lineage>
        <taxon>Bacteria</taxon>
        <taxon>Bacillati</taxon>
        <taxon>Bacillota</taxon>
        <taxon>Bacilli</taxon>
        <taxon>Bacillales</taxon>
        <taxon>Bacillaceae</taxon>
        <taxon>Bacillus</taxon>
    </lineage>
</organism>
<comment type="caution">
    <text evidence="3">The sequence shown here is derived from an EMBL/GenBank/DDBJ whole genome shotgun (WGS) entry which is preliminary data.</text>
</comment>
<evidence type="ECO:0000313" key="5">
    <source>
        <dbReference type="Proteomes" id="UP000036168"/>
    </source>
</evidence>
<sequence length="226" mass="25623">MEFFYAIGFLFFTFSLGYAVFHLIRKKFFSPDKRFSKKIFYPFLIGGFLLCAATSPYTDQKTYAGENETKEQTAQIKELTSEKTSLSNEIKSLKERIQETNETLASVKTENETLKKENENLLKEKDKLAKDKKSAEKKLAGVQKNSAKTKQAQADKQTEAASAGQNKSSGSSKKTAEHSQECNIKGSVNKIYHTPGSTYYDRTKNVVQWFCSEQEAQDAGYRPPKR</sequence>
<feature type="transmembrane region" description="Helical" evidence="2">
    <location>
        <begin position="6"/>
        <end position="24"/>
    </location>
</feature>
<evidence type="ECO:0008006" key="7">
    <source>
        <dbReference type="Google" id="ProtNLM"/>
    </source>
</evidence>
<dbReference type="EMBL" id="LECW02000005">
    <property type="protein sequence ID" value="KRT94634.1"/>
    <property type="molecule type" value="Genomic_DNA"/>
</dbReference>
<feature type="region of interest" description="Disordered" evidence="1">
    <location>
        <begin position="128"/>
        <end position="184"/>
    </location>
</feature>
<keyword evidence="2" id="KW-0812">Transmembrane</keyword>
<keyword evidence="6" id="KW-1185">Reference proteome</keyword>
<keyword evidence="2" id="KW-1133">Transmembrane helix</keyword>
<evidence type="ECO:0000256" key="2">
    <source>
        <dbReference type="SAM" id="Phobius"/>
    </source>
</evidence>
<name>A0A0T6BT25_9BACI</name>
<feature type="transmembrane region" description="Helical" evidence="2">
    <location>
        <begin position="39"/>
        <end position="57"/>
    </location>
</feature>
<dbReference type="Proteomes" id="UP000036168">
    <property type="component" value="Unassembled WGS sequence"/>
</dbReference>
<dbReference type="Proteomes" id="UP001341297">
    <property type="component" value="Unassembled WGS sequence"/>
</dbReference>
<protein>
    <recommendedName>
        <fullName evidence="7">Membrane protein YttA</fullName>
    </recommendedName>
</protein>
<dbReference type="OrthoDB" id="4376109at2"/>
<dbReference type="EMBL" id="JARRTL010000010">
    <property type="protein sequence ID" value="MEC0485694.1"/>
    <property type="molecule type" value="Genomic_DNA"/>
</dbReference>
<proteinExistence type="predicted"/>
<evidence type="ECO:0000256" key="1">
    <source>
        <dbReference type="SAM" id="MobiDB-lite"/>
    </source>
</evidence>